<evidence type="ECO:0000256" key="8">
    <source>
        <dbReference type="ARBA" id="ARBA00039381"/>
    </source>
</evidence>
<feature type="transmembrane region" description="Helical" evidence="9">
    <location>
        <begin position="80"/>
        <end position="101"/>
    </location>
</feature>
<keyword evidence="4" id="KW-0997">Cell inner membrane</keyword>
<feature type="transmembrane region" description="Helical" evidence="9">
    <location>
        <begin position="277"/>
        <end position="296"/>
    </location>
</feature>
<dbReference type="Proteomes" id="UP000644756">
    <property type="component" value="Unassembled WGS sequence"/>
</dbReference>
<feature type="transmembrane region" description="Helical" evidence="9">
    <location>
        <begin position="212"/>
        <end position="235"/>
    </location>
</feature>
<evidence type="ECO:0000256" key="9">
    <source>
        <dbReference type="SAM" id="Phobius"/>
    </source>
</evidence>
<sequence length="323" mass="34485">MEMTRGINSPGKNVAGRKINWMSQELILLYITAAFFIIFALTADGFFSVNNIFTILRSMSIIAIIGLGITFVITAGEIDLSIGTVPALGGCLLAVLLVKGIPLPLTILITLCAVVVIGFINGLIVVKARIPSIIITLATYMIAQGIAYIISNQAPVIVTNAPFLNLFGSSFFGFPLIVFWMLFFTVVSYLLMYKTKFGVNLAYIGENRSAAYYAGINVNTVIIIAFIICSTFSLMGGMLGVAQAANATPWMITPDLMTAIAATLIGGTSLAGGKGNILGTITGAFFLTMLSNGLLILGVDQWVLYLINGVIIILALSYSYSRK</sequence>
<dbReference type="RefSeq" id="WP_188532566.1">
    <property type="nucleotide sequence ID" value="NZ_BMGR01000013.1"/>
</dbReference>
<dbReference type="GO" id="GO:0022857">
    <property type="term" value="F:transmembrane transporter activity"/>
    <property type="evidence" value="ECO:0007669"/>
    <property type="project" value="InterPro"/>
</dbReference>
<evidence type="ECO:0000256" key="5">
    <source>
        <dbReference type="ARBA" id="ARBA00022692"/>
    </source>
</evidence>
<feature type="transmembrane region" description="Helical" evidence="9">
    <location>
        <begin position="171"/>
        <end position="191"/>
    </location>
</feature>
<feature type="transmembrane region" description="Helical" evidence="9">
    <location>
        <begin position="133"/>
        <end position="151"/>
    </location>
</feature>
<dbReference type="PANTHER" id="PTHR32196:SF71">
    <property type="entry name" value="AUTOINDUCER 2 IMPORT SYSTEM PERMEASE PROTEIN LSRD"/>
    <property type="match status" value="1"/>
</dbReference>
<evidence type="ECO:0000313" key="10">
    <source>
        <dbReference type="EMBL" id="GGG16812.1"/>
    </source>
</evidence>
<protein>
    <recommendedName>
        <fullName evidence="8">Autoinducer 2 import system permease protein LsrD</fullName>
    </recommendedName>
</protein>
<feature type="transmembrane region" description="Helical" evidence="9">
    <location>
        <begin position="55"/>
        <end position="73"/>
    </location>
</feature>
<evidence type="ECO:0000313" key="11">
    <source>
        <dbReference type="Proteomes" id="UP000644756"/>
    </source>
</evidence>
<keyword evidence="5 9" id="KW-0812">Transmembrane</keyword>
<proteinExistence type="predicted"/>
<evidence type="ECO:0000256" key="4">
    <source>
        <dbReference type="ARBA" id="ARBA00022519"/>
    </source>
</evidence>
<dbReference type="PANTHER" id="PTHR32196">
    <property type="entry name" value="ABC TRANSPORTER PERMEASE PROTEIN YPHD-RELATED-RELATED"/>
    <property type="match status" value="1"/>
</dbReference>
<evidence type="ECO:0000256" key="1">
    <source>
        <dbReference type="ARBA" id="ARBA00004651"/>
    </source>
</evidence>
<dbReference type="EMBL" id="BMGR01000013">
    <property type="protein sequence ID" value="GGG16812.1"/>
    <property type="molecule type" value="Genomic_DNA"/>
</dbReference>
<evidence type="ECO:0000256" key="7">
    <source>
        <dbReference type="ARBA" id="ARBA00023136"/>
    </source>
</evidence>
<keyword evidence="3" id="KW-1003">Cell membrane</keyword>
<feature type="transmembrane region" description="Helical" evidence="9">
    <location>
        <begin position="302"/>
        <end position="320"/>
    </location>
</feature>
<dbReference type="InterPro" id="IPR001851">
    <property type="entry name" value="ABC_transp_permease"/>
</dbReference>
<feature type="transmembrane region" description="Helical" evidence="9">
    <location>
        <begin position="107"/>
        <end position="126"/>
    </location>
</feature>
<organism evidence="10 11">
    <name type="scientific">Paenibacillus abyssi</name>
    <dbReference type="NCBI Taxonomy" id="1340531"/>
    <lineage>
        <taxon>Bacteria</taxon>
        <taxon>Bacillati</taxon>
        <taxon>Bacillota</taxon>
        <taxon>Bacilli</taxon>
        <taxon>Bacillales</taxon>
        <taxon>Paenibacillaceae</taxon>
        <taxon>Paenibacillus</taxon>
    </lineage>
</organism>
<name>A0A917LET6_9BACL</name>
<keyword evidence="6 9" id="KW-1133">Transmembrane helix</keyword>
<dbReference type="CDD" id="cd06579">
    <property type="entry name" value="TM_PBP1_transp_AraH_like"/>
    <property type="match status" value="1"/>
</dbReference>
<gene>
    <name evidence="10" type="ORF">GCM10010916_37070</name>
</gene>
<evidence type="ECO:0000256" key="2">
    <source>
        <dbReference type="ARBA" id="ARBA00022448"/>
    </source>
</evidence>
<dbReference type="Pfam" id="PF02653">
    <property type="entry name" value="BPD_transp_2"/>
    <property type="match status" value="1"/>
</dbReference>
<reference evidence="10" key="1">
    <citation type="journal article" date="2014" name="Int. J. Syst. Evol. Microbiol.">
        <title>Complete genome sequence of Corynebacterium casei LMG S-19264T (=DSM 44701T), isolated from a smear-ripened cheese.</title>
        <authorList>
            <consortium name="US DOE Joint Genome Institute (JGI-PGF)"/>
            <person name="Walter F."/>
            <person name="Albersmeier A."/>
            <person name="Kalinowski J."/>
            <person name="Ruckert C."/>
        </authorList>
    </citation>
    <scope>NUCLEOTIDE SEQUENCE</scope>
    <source>
        <strain evidence="10">CGMCC 1.12987</strain>
    </source>
</reference>
<comment type="subcellular location">
    <subcellularLocation>
        <location evidence="1">Cell membrane</location>
        <topology evidence="1">Multi-pass membrane protein</topology>
    </subcellularLocation>
</comment>
<evidence type="ECO:0000256" key="6">
    <source>
        <dbReference type="ARBA" id="ARBA00022989"/>
    </source>
</evidence>
<feature type="transmembrane region" description="Helical" evidence="9">
    <location>
        <begin position="247"/>
        <end position="265"/>
    </location>
</feature>
<keyword evidence="2" id="KW-0813">Transport</keyword>
<keyword evidence="7 9" id="KW-0472">Membrane</keyword>
<dbReference type="AlphaFoldDB" id="A0A917LET6"/>
<accession>A0A917LET6</accession>
<comment type="caution">
    <text evidence="10">The sequence shown here is derived from an EMBL/GenBank/DDBJ whole genome shotgun (WGS) entry which is preliminary data.</text>
</comment>
<evidence type="ECO:0000256" key="3">
    <source>
        <dbReference type="ARBA" id="ARBA00022475"/>
    </source>
</evidence>
<feature type="transmembrane region" description="Helical" evidence="9">
    <location>
        <begin position="27"/>
        <end position="49"/>
    </location>
</feature>
<keyword evidence="11" id="KW-1185">Reference proteome</keyword>
<dbReference type="GO" id="GO:0005886">
    <property type="term" value="C:plasma membrane"/>
    <property type="evidence" value="ECO:0007669"/>
    <property type="project" value="UniProtKB-SubCell"/>
</dbReference>
<reference evidence="10" key="2">
    <citation type="submission" date="2020-09" db="EMBL/GenBank/DDBJ databases">
        <authorList>
            <person name="Sun Q."/>
            <person name="Zhou Y."/>
        </authorList>
    </citation>
    <scope>NUCLEOTIDE SEQUENCE</scope>
    <source>
        <strain evidence="10">CGMCC 1.12987</strain>
    </source>
</reference>